<reference evidence="4 6" key="1">
    <citation type="journal article" date="2019" name="Nat. Microbiol.">
        <title>Expanding anaerobic alkane metabolism in the domain of Archaea.</title>
        <authorList>
            <person name="Wang Y."/>
            <person name="Wegener G."/>
            <person name="Hou J."/>
            <person name="Wang F."/>
            <person name="Xiao X."/>
        </authorList>
    </citation>
    <scope>NUCLEOTIDE SEQUENCE [LARGE SCALE GENOMIC DNA]</scope>
    <source>
        <strain evidence="4">WYZ-LMO11</strain>
    </source>
</reference>
<keyword evidence="1" id="KW-0812">Transmembrane</keyword>
<organism evidence="4 6">
    <name type="scientific">Thermoproteota archaeon</name>
    <dbReference type="NCBI Taxonomy" id="2056631"/>
    <lineage>
        <taxon>Archaea</taxon>
        <taxon>Thermoproteota</taxon>
    </lineage>
</organism>
<evidence type="ECO:0000256" key="1">
    <source>
        <dbReference type="SAM" id="Phobius"/>
    </source>
</evidence>
<dbReference type="PANTHER" id="PTHR33490">
    <property type="entry name" value="BLR5614 PROTEIN-RELATED"/>
    <property type="match status" value="1"/>
</dbReference>
<protein>
    <submittedName>
        <fullName evidence="3">Transglutaminase domain-containing protein</fullName>
    </submittedName>
</protein>
<accession>A0A523BGQ9</accession>
<dbReference type="SMART" id="SM00460">
    <property type="entry name" value="TGc"/>
    <property type="match status" value="1"/>
</dbReference>
<dbReference type="EMBL" id="RXIH01000025">
    <property type="protein sequence ID" value="RZN56382.1"/>
    <property type="molecule type" value="Genomic_DNA"/>
</dbReference>
<evidence type="ECO:0000259" key="2">
    <source>
        <dbReference type="SMART" id="SM00460"/>
    </source>
</evidence>
<evidence type="ECO:0000313" key="6">
    <source>
        <dbReference type="Proteomes" id="UP000317265"/>
    </source>
</evidence>
<evidence type="ECO:0000313" key="3">
    <source>
        <dbReference type="EMBL" id="RZN56382.1"/>
    </source>
</evidence>
<comment type="caution">
    <text evidence="4">The sequence shown here is derived from an EMBL/GenBank/DDBJ whole genome shotgun (WGS) entry which is preliminary data.</text>
</comment>
<dbReference type="AlphaFoldDB" id="A0A523BGQ9"/>
<dbReference type="Gene3D" id="3.10.620.30">
    <property type="match status" value="1"/>
</dbReference>
<feature type="transmembrane region" description="Helical" evidence="1">
    <location>
        <begin position="341"/>
        <end position="359"/>
    </location>
</feature>
<dbReference type="Proteomes" id="UP000317265">
    <property type="component" value="Unassembled WGS sequence"/>
</dbReference>
<gene>
    <name evidence="4" type="ORF">DSO09_01565</name>
    <name evidence="3" type="ORF">EF809_03145</name>
</gene>
<proteinExistence type="predicted"/>
<dbReference type="InterPro" id="IPR038765">
    <property type="entry name" value="Papain-like_cys_pep_sf"/>
</dbReference>
<dbReference type="Proteomes" id="UP000316080">
    <property type="component" value="Unassembled WGS sequence"/>
</dbReference>
<evidence type="ECO:0000313" key="5">
    <source>
        <dbReference type="Proteomes" id="UP000316080"/>
    </source>
</evidence>
<keyword evidence="1" id="KW-0472">Membrane</keyword>
<name>A0A523BGQ9_9CREN</name>
<dbReference type="Pfam" id="PF01841">
    <property type="entry name" value="Transglut_core"/>
    <property type="match status" value="1"/>
</dbReference>
<dbReference type="SUPFAM" id="SSF54001">
    <property type="entry name" value="Cysteine proteinases"/>
    <property type="match status" value="1"/>
</dbReference>
<reference evidence="3 5" key="2">
    <citation type="journal article" date="2019" name="Nat. Microbiol.">
        <title>Wide diversity of methane and short-chain alkane metabolisms in uncultured archaea.</title>
        <authorList>
            <person name="Borrel G."/>
            <person name="Adam P.S."/>
            <person name="McKay L.J."/>
            <person name="Chen L.X."/>
            <person name="Sierra-Garcia I.N."/>
            <person name="Sieber C.M."/>
            <person name="Letourneur Q."/>
            <person name="Ghozlane A."/>
            <person name="Andersen G.L."/>
            <person name="Li W.J."/>
            <person name="Hallam S.J."/>
            <person name="Muyzer G."/>
            <person name="de Oliveira V.M."/>
            <person name="Inskeep W.P."/>
            <person name="Banfield J.F."/>
            <person name="Gribaldo S."/>
        </authorList>
    </citation>
    <scope>NUCLEOTIDE SEQUENCE [LARGE SCALE GENOMIC DNA]</scope>
    <source>
        <strain evidence="3">Verst-YHS</strain>
    </source>
</reference>
<dbReference type="EMBL" id="QNVI01000016">
    <property type="protein sequence ID" value="TDA40042.1"/>
    <property type="molecule type" value="Genomic_DNA"/>
</dbReference>
<sequence length="373" mass="43284">MIIFIPILLLINPIAYQYNITITLINKGETLFPNTTDSPYYYLLNQNIFPNTTYQEVVLESVLINSSPVLFKIHSDIDGNPWIEVITDKPIKTNESLSLSLSFLIKIKNRDFDISGISSINDLSKNLSEKYPLIGIWNLSNRGLEEVSKLVYSIKGTEDNTLIIILKILEWFEENIKYNPSLTYPQELLDTYHNKSGDCDDQANLFVLFCRILGIPSYTSIGAIYIPGSRITDEHDNMRFILNNVVWHGWAMVYLPKDSTGNWFSVDLTFFKGAYIVNNYIRSRNLLDHITGSAFSKQATFEYMRINSTNYISAYFKMKNIMNSYNVTWIEEHYVYPIYEIPSWLLILIISIISILILYKIRNVLLRKCPFYP</sequence>
<evidence type="ECO:0000313" key="4">
    <source>
        <dbReference type="EMBL" id="TDA40042.1"/>
    </source>
</evidence>
<keyword evidence="1" id="KW-1133">Transmembrane helix</keyword>
<dbReference type="InterPro" id="IPR002931">
    <property type="entry name" value="Transglutaminase-like"/>
</dbReference>
<feature type="domain" description="Transglutaminase-like" evidence="2">
    <location>
        <begin position="191"/>
        <end position="270"/>
    </location>
</feature>